<feature type="region of interest" description="Disordered" evidence="1">
    <location>
        <begin position="173"/>
        <end position="238"/>
    </location>
</feature>
<dbReference type="PROSITE" id="PS51257">
    <property type="entry name" value="PROKAR_LIPOPROTEIN"/>
    <property type="match status" value="1"/>
</dbReference>
<dbReference type="InterPro" id="IPR036779">
    <property type="entry name" value="LysM_dom_sf"/>
</dbReference>
<gene>
    <name evidence="4" type="ORF">ISF6_2719</name>
</gene>
<dbReference type="CDD" id="cd00118">
    <property type="entry name" value="LysM"/>
    <property type="match status" value="1"/>
</dbReference>
<dbReference type="OrthoDB" id="8566152at2"/>
<dbReference type="InterPro" id="IPR011990">
    <property type="entry name" value="TPR-like_helical_dom_sf"/>
</dbReference>
<evidence type="ECO:0000313" key="4">
    <source>
        <dbReference type="EMBL" id="GAP36879.1"/>
    </source>
</evidence>
<dbReference type="SUPFAM" id="SSF54106">
    <property type="entry name" value="LysM domain"/>
    <property type="match status" value="1"/>
</dbReference>
<feature type="signal peptide" evidence="2">
    <location>
        <begin position="1"/>
        <end position="18"/>
    </location>
</feature>
<dbReference type="PROSITE" id="PS51782">
    <property type="entry name" value="LYSM"/>
    <property type="match status" value="1"/>
</dbReference>
<evidence type="ECO:0000313" key="5">
    <source>
        <dbReference type="Proteomes" id="UP000037660"/>
    </source>
</evidence>
<dbReference type="SMART" id="SM00257">
    <property type="entry name" value="LysM"/>
    <property type="match status" value="1"/>
</dbReference>
<evidence type="ECO:0000256" key="2">
    <source>
        <dbReference type="SAM" id="SignalP"/>
    </source>
</evidence>
<feature type="chain" id="PRO_5005513653" description="LysM domain-containing protein" evidence="2">
    <location>
        <begin position="19"/>
        <end position="325"/>
    </location>
</feature>
<dbReference type="RefSeq" id="WP_054020836.1">
    <property type="nucleotide sequence ID" value="NZ_BBYR01000039.1"/>
</dbReference>
<dbReference type="Gene3D" id="3.10.350.10">
    <property type="entry name" value="LysM domain"/>
    <property type="match status" value="1"/>
</dbReference>
<keyword evidence="5" id="KW-1185">Reference proteome</keyword>
<keyword evidence="2" id="KW-0732">Signal</keyword>
<dbReference type="Pfam" id="PF01476">
    <property type="entry name" value="LysM"/>
    <property type="match status" value="1"/>
</dbReference>
<proteinExistence type="predicted"/>
<organism evidence="4 5">
    <name type="scientific">Piscinibacter sakaiensis</name>
    <name type="common">Ideonella sakaiensis</name>
    <dbReference type="NCBI Taxonomy" id="1547922"/>
    <lineage>
        <taxon>Bacteria</taxon>
        <taxon>Pseudomonadati</taxon>
        <taxon>Pseudomonadota</taxon>
        <taxon>Betaproteobacteria</taxon>
        <taxon>Burkholderiales</taxon>
        <taxon>Sphaerotilaceae</taxon>
        <taxon>Piscinibacter</taxon>
    </lineage>
</organism>
<dbReference type="Proteomes" id="UP000037660">
    <property type="component" value="Unassembled WGS sequence"/>
</dbReference>
<dbReference type="SUPFAM" id="SSF48452">
    <property type="entry name" value="TPR-like"/>
    <property type="match status" value="1"/>
</dbReference>
<dbReference type="PRINTS" id="PR01217">
    <property type="entry name" value="PRICHEXTENSN"/>
</dbReference>
<reference evidence="4 5" key="2">
    <citation type="journal article" date="2016" name="Science">
        <title>A bacterium that degrades and assimilates poly(ethylene terephthalate).</title>
        <authorList>
            <person name="Yoshida S."/>
            <person name="Hiraga K."/>
            <person name="Takehana T."/>
            <person name="Taniguchi I."/>
            <person name="Yamaji H."/>
            <person name="Maeda Y."/>
            <person name="Toyohara K."/>
            <person name="Miyamoto K."/>
            <person name="Kimura Y."/>
            <person name="Oda K."/>
        </authorList>
    </citation>
    <scope>NUCLEOTIDE SEQUENCE [LARGE SCALE GENOMIC DNA]</scope>
    <source>
        <strain evidence="5">NBRC 110686 / TISTR 2288 / 201-F6</strain>
    </source>
</reference>
<feature type="compositionally biased region" description="Pro residues" evidence="1">
    <location>
        <begin position="177"/>
        <end position="219"/>
    </location>
</feature>
<dbReference type="EMBL" id="BBYR01000039">
    <property type="protein sequence ID" value="GAP36879.1"/>
    <property type="molecule type" value="Genomic_DNA"/>
</dbReference>
<dbReference type="Gene3D" id="1.25.40.10">
    <property type="entry name" value="Tetratricopeptide repeat domain"/>
    <property type="match status" value="1"/>
</dbReference>
<feature type="domain" description="LysM" evidence="3">
    <location>
        <begin position="127"/>
        <end position="174"/>
    </location>
</feature>
<feature type="region of interest" description="Disordered" evidence="1">
    <location>
        <begin position="18"/>
        <end position="67"/>
    </location>
</feature>
<evidence type="ECO:0000256" key="1">
    <source>
        <dbReference type="SAM" id="MobiDB-lite"/>
    </source>
</evidence>
<name>A0A0K8P2X5_PISS1</name>
<evidence type="ECO:0000259" key="3">
    <source>
        <dbReference type="PROSITE" id="PS51782"/>
    </source>
</evidence>
<feature type="compositionally biased region" description="Pro residues" evidence="1">
    <location>
        <begin position="22"/>
        <end position="59"/>
    </location>
</feature>
<reference evidence="5" key="1">
    <citation type="submission" date="2015-07" db="EMBL/GenBank/DDBJ databases">
        <title>Discovery of a poly(ethylene terephthalate assimilation.</title>
        <authorList>
            <person name="Yoshida S."/>
            <person name="Hiraga K."/>
            <person name="Takehana T."/>
            <person name="Taniguchi I."/>
            <person name="Yamaji H."/>
            <person name="Maeda Y."/>
            <person name="Toyohara K."/>
            <person name="Miyamoto K."/>
            <person name="Kimura Y."/>
            <person name="Oda K."/>
        </authorList>
    </citation>
    <scope>NUCLEOTIDE SEQUENCE [LARGE SCALE GENOMIC DNA]</scope>
    <source>
        <strain evidence="5">NBRC 110686 / TISTR 2288 / 201-F6</strain>
    </source>
</reference>
<dbReference type="AlphaFoldDB" id="A0A0K8P2X5"/>
<accession>A0A0K8P2X5</accession>
<protein>
    <recommendedName>
        <fullName evidence="3">LysM domain-containing protein</fullName>
    </recommendedName>
</protein>
<sequence length="325" mass="34022">MSPSMRLVLLASAVAVMAGCATPPPPPPPPPPPVQAPAPLPEPTPAPPPEPVAPPPPVVQAPATPAQQAQAQKLAMAAVEMLEAGNEDQARQEISAALAADPANRLAQSLQRQITVDPQAALGRESFAYTVRPTDTLSRIAGRFLNDIFSFYLLARYNDIKVPRQVAAGQVIRIPGKAPPPGADREPPAPPRAAPAPAPTPAATPAPAPAPVAAPPAPAEPSAGQRAMRAGEQAERGGDLDRALSEYTRAAGMDQAGASAKVTEVRRKLVQKHATIARSAMARQDLDGSIRNWDRVLELDPGNETARLERQRALSLQEKLKGLGK</sequence>
<comment type="caution">
    <text evidence="4">The sequence shown here is derived from an EMBL/GenBank/DDBJ whole genome shotgun (WGS) entry which is preliminary data.</text>
</comment>
<dbReference type="InterPro" id="IPR018392">
    <property type="entry name" value="LysM"/>
</dbReference>